<evidence type="ECO:0000256" key="2">
    <source>
        <dbReference type="ARBA" id="ARBA00022692"/>
    </source>
</evidence>
<dbReference type="Proteomes" id="UP000530424">
    <property type="component" value="Unassembled WGS sequence"/>
</dbReference>
<sequence>MTAPTEATAPATVRPLSAGAAAYLLVLRNLMVFRTQWKLFVTGFLEPVLYLFSIGVGVGVLVDGFEVAGQEVSYAAFVAPGMLAASAFNGALMDSTYRVFFKLKYDKLYDQVLATPMSTADVARGEIAWGQLRGGTYSAAFLVVMLAMGLLESWWALLALPAALLIGFAMSAVCMAATTYMKSWQDFDKITLVQLPLFLFSATFFPVDTYPASIRWLVEATPLYRGVVLCRELTLGAPTWASLVSVAYLLVLGAIGLVVVRRRLDTLLLT</sequence>
<keyword evidence="2 6" id="KW-0812">Transmembrane</keyword>
<keyword evidence="3 6" id="KW-1133">Transmembrane helix</keyword>
<feature type="transmembrane region" description="Helical" evidence="6">
    <location>
        <begin position="157"/>
        <end position="178"/>
    </location>
</feature>
<evidence type="ECO:0000313" key="8">
    <source>
        <dbReference type="EMBL" id="NYJ01660.1"/>
    </source>
</evidence>
<protein>
    <recommendedName>
        <fullName evidence="6">Transport permease protein</fullName>
    </recommendedName>
</protein>
<dbReference type="RefSeq" id="WP_179668119.1">
    <property type="nucleotide sequence ID" value="NZ_JACCFP010000001.1"/>
</dbReference>
<name>A0A853C0A2_9ACTN</name>
<feature type="transmembrane region" description="Helical" evidence="6">
    <location>
        <begin position="134"/>
        <end position="151"/>
    </location>
</feature>
<feature type="transmembrane region" description="Helical" evidence="6">
    <location>
        <begin position="12"/>
        <end position="32"/>
    </location>
</feature>
<reference evidence="8 9" key="1">
    <citation type="submission" date="2020-07" db="EMBL/GenBank/DDBJ databases">
        <title>Sequencing the genomes of 1000 actinobacteria strains.</title>
        <authorList>
            <person name="Klenk H.-P."/>
        </authorList>
    </citation>
    <scope>NUCLEOTIDE SEQUENCE [LARGE SCALE GENOMIC DNA]</scope>
    <source>
        <strain evidence="8 9">DSM 103833</strain>
    </source>
</reference>
<evidence type="ECO:0000313" key="9">
    <source>
        <dbReference type="Proteomes" id="UP000530424"/>
    </source>
</evidence>
<feature type="transmembrane region" description="Helical" evidence="6">
    <location>
        <begin position="74"/>
        <end position="92"/>
    </location>
</feature>
<dbReference type="InterPro" id="IPR000412">
    <property type="entry name" value="ABC_2_transport"/>
</dbReference>
<dbReference type="PIRSF" id="PIRSF006648">
    <property type="entry name" value="DrrB"/>
    <property type="match status" value="1"/>
</dbReference>
<accession>A0A853C0A2</accession>
<dbReference type="PANTHER" id="PTHR43229:SF2">
    <property type="entry name" value="NODULATION PROTEIN J"/>
    <property type="match status" value="1"/>
</dbReference>
<keyword evidence="5" id="KW-0046">Antibiotic resistance</keyword>
<dbReference type="InterPro" id="IPR047817">
    <property type="entry name" value="ABC2_TM_bact-type"/>
</dbReference>
<proteinExistence type="inferred from homology"/>
<keyword evidence="6" id="KW-0813">Transport</keyword>
<comment type="subcellular location">
    <subcellularLocation>
        <location evidence="6">Cell membrane</location>
        <topology evidence="6">Multi-pass membrane protein</topology>
    </subcellularLocation>
    <subcellularLocation>
        <location evidence="1">Membrane</location>
        <topology evidence="1">Multi-pass membrane protein</topology>
    </subcellularLocation>
</comment>
<keyword evidence="4 6" id="KW-0472">Membrane</keyword>
<evidence type="ECO:0000256" key="4">
    <source>
        <dbReference type="ARBA" id="ARBA00023136"/>
    </source>
</evidence>
<dbReference type="AlphaFoldDB" id="A0A853C0A2"/>
<dbReference type="Pfam" id="PF01061">
    <property type="entry name" value="ABC2_membrane"/>
    <property type="match status" value="1"/>
</dbReference>
<comment type="caution">
    <text evidence="8">The sequence shown here is derived from an EMBL/GenBank/DDBJ whole genome shotgun (WGS) entry which is preliminary data.</text>
</comment>
<keyword evidence="6" id="KW-1003">Cell membrane</keyword>
<dbReference type="EMBL" id="JACCFP010000001">
    <property type="protein sequence ID" value="NYJ01660.1"/>
    <property type="molecule type" value="Genomic_DNA"/>
</dbReference>
<dbReference type="GO" id="GO:0046677">
    <property type="term" value="P:response to antibiotic"/>
    <property type="evidence" value="ECO:0007669"/>
    <property type="project" value="UniProtKB-KW"/>
</dbReference>
<evidence type="ECO:0000256" key="1">
    <source>
        <dbReference type="ARBA" id="ARBA00004141"/>
    </source>
</evidence>
<dbReference type="PRINTS" id="PR00164">
    <property type="entry name" value="ABC2TRNSPORT"/>
</dbReference>
<feature type="transmembrane region" description="Helical" evidence="6">
    <location>
        <begin position="190"/>
        <end position="207"/>
    </location>
</feature>
<feature type="transmembrane region" description="Helical" evidence="6">
    <location>
        <begin position="240"/>
        <end position="260"/>
    </location>
</feature>
<organism evidence="8 9">
    <name type="scientific">Nocardioides thalensis</name>
    <dbReference type="NCBI Taxonomy" id="1914755"/>
    <lineage>
        <taxon>Bacteria</taxon>
        <taxon>Bacillati</taxon>
        <taxon>Actinomycetota</taxon>
        <taxon>Actinomycetes</taxon>
        <taxon>Propionibacteriales</taxon>
        <taxon>Nocardioidaceae</taxon>
        <taxon>Nocardioides</taxon>
    </lineage>
</organism>
<evidence type="ECO:0000256" key="5">
    <source>
        <dbReference type="ARBA" id="ARBA00023251"/>
    </source>
</evidence>
<evidence type="ECO:0000259" key="7">
    <source>
        <dbReference type="PROSITE" id="PS51012"/>
    </source>
</evidence>
<evidence type="ECO:0000256" key="6">
    <source>
        <dbReference type="RuleBase" id="RU361157"/>
    </source>
</evidence>
<dbReference type="GO" id="GO:0043190">
    <property type="term" value="C:ATP-binding cassette (ABC) transporter complex"/>
    <property type="evidence" value="ECO:0007669"/>
    <property type="project" value="InterPro"/>
</dbReference>
<keyword evidence="9" id="KW-1185">Reference proteome</keyword>
<dbReference type="InterPro" id="IPR051784">
    <property type="entry name" value="Nod_factor_ABC_transporter"/>
</dbReference>
<feature type="transmembrane region" description="Helical" evidence="6">
    <location>
        <begin position="39"/>
        <end position="62"/>
    </location>
</feature>
<dbReference type="InterPro" id="IPR013525">
    <property type="entry name" value="ABC2_TM"/>
</dbReference>
<feature type="domain" description="ABC transmembrane type-2" evidence="7">
    <location>
        <begin position="38"/>
        <end position="267"/>
    </location>
</feature>
<gene>
    <name evidence="8" type="ORF">HNR19_002358</name>
</gene>
<evidence type="ECO:0000256" key="3">
    <source>
        <dbReference type="ARBA" id="ARBA00022989"/>
    </source>
</evidence>
<dbReference type="PROSITE" id="PS51012">
    <property type="entry name" value="ABC_TM2"/>
    <property type="match status" value="1"/>
</dbReference>
<dbReference type="PANTHER" id="PTHR43229">
    <property type="entry name" value="NODULATION PROTEIN J"/>
    <property type="match status" value="1"/>
</dbReference>
<dbReference type="GO" id="GO:0140359">
    <property type="term" value="F:ABC-type transporter activity"/>
    <property type="evidence" value="ECO:0007669"/>
    <property type="project" value="InterPro"/>
</dbReference>
<comment type="similarity">
    <text evidence="6">Belongs to the ABC-2 integral membrane protein family.</text>
</comment>